<protein>
    <submittedName>
        <fullName evidence="2">Uncharacterized protein</fullName>
    </submittedName>
</protein>
<proteinExistence type="predicted"/>
<evidence type="ECO:0000313" key="2">
    <source>
        <dbReference type="EMBL" id="KUN61453.1"/>
    </source>
</evidence>
<dbReference type="Proteomes" id="UP000054375">
    <property type="component" value="Unassembled WGS sequence"/>
</dbReference>
<dbReference type="AlphaFoldDB" id="A0A117QYM6"/>
<name>A0A117QYM6_9ACTN</name>
<dbReference type="EMBL" id="LMWV01000027">
    <property type="protein sequence ID" value="KUN61453.1"/>
    <property type="molecule type" value="Genomic_DNA"/>
</dbReference>
<evidence type="ECO:0000256" key="1">
    <source>
        <dbReference type="SAM" id="MobiDB-lite"/>
    </source>
</evidence>
<gene>
    <name evidence="2" type="ORF">AQJ54_33450</name>
</gene>
<keyword evidence="3" id="KW-1185">Reference proteome</keyword>
<comment type="caution">
    <text evidence="2">The sequence shown here is derived from an EMBL/GenBank/DDBJ whole genome shotgun (WGS) entry which is preliminary data.</text>
</comment>
<reference evidence="2 3" key="1">
    <citation type="submission" date="2015-10" db="EMBL/GenBank/DDBJ databases">
        <title>Draft genome sequence of Streptomyces griseorubiginosus DSM 40469, type strain for the species Streptomyces griseorubiginosus.</title>
        <authorList>
            <person name="Ruckert C."/>
            <person name="Winkler A."/>
            <person name="Kalinowski J."/>
            <person name="Kampfer P."/>
            <person name="Glaeser S."/>
        </authorList>
    </citation>
    <scope>NUCLEOTIDE SEQUENCE [LARGE SCALE GENOMIC DNA]</scope>
    <source>
        <strain evidence="2 3">DSM 40469</strain>
    </source>
</reference>
<feature type="region of interest" description="Disordered" evidence="1">
    <location>
        <begin position="401"/>
        <end position="469"/>
    </location>
</feature>
<evidence type="ECO:0000313" key="3">
    <source>
        <dbReference type="Proteomes" id="UP000054375"/>
    </source>
</evidence>
<organism evidence="2 3">
    <name type="scientific">Streptomyces griseorubiginosus</name>
    <dbReference type="NCBI Taxonomy" id="67304"/>
    <lineage>
        <taxon>Bacteria</taxon>
        <taxon>Bacillati</taxon>
        <taxon>Actinomycetota</taxon>
        <taxon>Actinomycetes</taxon>
        <taxon>Kitasatosporales</taxon>
        <taxon>Streptomycetaceae</taxon>
        <taxon>Streptomyces</taxon>
    </lineage>
</organism>
<accession>A0A117QYM6</accession>
<sequence length="632" mass="64322">MPGTVLLLAASPVGKSCLVDAASVLPVLAAVPPAVLSGTDTANVVELADPLEPQAVLTRLRAVAATPGPLTVFVAGQLALDRRQHLPHLALARTTPATVRYTALPWQWIREEFRLRTPGSTTLFLDLHADAETWGWLRTHALDSGRNNAVYGRIAPPPSRRKVAVPAYMKTIATILRSGHRPAEPDLHQQAFGRLGSEAYGDIVLTVPSVPVATPGRGATGVWPGAPVQGGSSAQVSASVGAVSVAPVGSVQPTVSARGVVSIPGGASVPVGGPAQGVVAAQRMAVAYGAAPGPGVAVAQQAAPAHGGSSAAGVAATHELIPAHGVAVAQGVAPAQAMAPVQGAAPVQGVASPQGVASGQGVASAQELNLAQEAATAQRRTLAQGLVSGQAVTRSRELVPAPDVAPGQEVSSAQGVAPSPDVAPAQRGTLAQDVDSAPKGALVQRVAPAQESPCTQESPRTHEVPPVPRVAPGRQAVAGRQGVAGRSSGVESVDPHAYIAAAVQSGRHQDAEVVAAAHGEAAARDHGAASEQALHWAEVRADLAMFAGDPVRSCRIWLTVAEARLGAGQAVDAGPVETAVDRAHHQWAQVRDGEQVRQLGIVLAGLRMRVPGRRQGALENVQTQLRKLQTQG</sequence>